<dbReference type="InterPro" id="IPR044807">
    <property type="entry name" value="DRIP1-like"/>
</dbReference>
<evidence type="ECO:0000313" key="8">
    <source>
        <dbReference type="Proteomes" id="UP001632038"/>
    </source>
</evidence>
<dbReference type="GO" id="GO:0008270">
    <property type="term" value="F:zinc ion binding"/>
    <property type="evidence" value="ECO:0007669"/>
    <property type="project" value="UniProtKB-KW"/>
</dbReference>
<evidence type="ECO:0000256" key="2">
    <source>
        <dbReference type="ARBA" id="ARBA00022771"/>
    </source>
</evidence>
<dbReference type="Pfam" id="PF00097">
    <property type="entry name" value="zf-C3HC4"/>
    <property type="match status" value="1"/>
</dbReference>
<evidence type="ECO:0000256" key="4">
    <source>
        <dbReference type="PROSITE-ProRule" id="PRU00175"/>
    </source>
</evidence>
<evidence type="ECO:0000256" key="1">
    <source>
        <dbReference type="ARBA" id="ARBA00022723"/>
    </source>
</evidence>
<dbReference type="Proteomes" id="UP001632038">
    <property type="component" value="Unassembled WGS sequence"/>
</dbReference>
<proteinExistence type="predicted"/>
<keyword evidence="8" id="KW-1185">Reference proteome</keyword>
<reference evidence="8" key="1">
    <citation type="journal article" date="2024" name="IScience">
        <title>Strigolactones Initiate the Formation of Haustorium-like Structures in Castilleja.</title>
        <authorList>
            <person name="Buerger M."/>
            <person name="Peterson D."/>
            <person name="Chory J."/>
        </authorList>
    </citation>
    <scope>NUCLEOTIDE SEQUENCE [LARGE SCALE GENOMIC DNA]</scope>
</reference>
<keyword evidence="3" id="KW-0862">Zinc</keyword>
<dbReference type="InterPro" id="IPR018957">
    <property type="entry name" value="Znf_C3HC4_RING-type"/>
</dbReference>
<dbReference type="PROSITE" id="PS50089">
    <property type="entry name" value="ZF_RING_2"/>
    <property type="match status" value="1"/>
</dbReference>
<dbReference type="SUPFAM" id="SSF57850">
    <property type="entry name" value="RING/U-box"/>
    <property type="match status" value="1"/>
</dbReference>
<dbReference type="PROSITE" id="PS00518">
    <property type="entry name" value="ZF_RING_1"/>
    <property type="match status" value="1"/>
</dbReference>
<evidence type="ECO:0000313" key="7">
    <source>
        <dbReference type="EMBL" id="KAL3634110.1"/>
    </source>
</evidence>
<dbReference type="SMART" id="SM00184">
    <property type="entry name" value="RING"/>
    <property type="match status" value="1"/>
</dbReference>
<dbReference type="InterPro" id="IPR017907">
    <property type="entry name" value="Znf_RING_CS"/>
</dbReference>
<dbReference type="PANTHER" id="PTHR46293">
    <property type="entry name" value="E3 UBIQUITIN PROTEIN LIGASE DRIP1"/>
    <property type="match status" value="1"/>
</dbReference>
<keyword evidence="2 4" id="KW-0863">Zinc-finger</keyword>
<dbReference type="InterPro" id="IPR001841">
    <property type="entry name" value="Znf_RING"/>
</dbReference>
<feature type="domain" description="RING-type" evidence="6">
    <location>
        <begin position="16"/>
        <end position="57"/>
    </location>
</feature>
<name>A0ABD3CVR8_9LAMI</name>
<keyword evidence="1" id="KW-0479">Metal-binding</keyword>
<feature type="region of interest" description="Disordered" evidence="5">
    <location>
        <begin position="72"/>
        <end position="133"/>
    </location>
</feature>
<protein>
    <recommendedName>
        <fullName evidence="6">RING-type domain-containing protein</fullName>
    </recommendedName>
</protein>
<sequence>MAFALRQKIINRSSSCPICLTFFKQVTTINGCCHQFCFNCIKKKITEEGLRTCPVCNVDLGHDPIQKLRYSEVSQHESSNEVVITHKDDEDDDDDQTGKAFTDNLSRNEKQKNPAEGSSANLNVPKKSTVDDKNVEHDKKVDSFWFALVASDKQKSKEPLEQIPSRYLRVKDGNITVSSIKKYLVQKLNLSSENEVEISLQGRELHPTLQVYKLSDLWLHRTTPSKTKRVFVGCSAKDFVLTLTYSRKA</sequence>
<evidence type="ECO:0000256" key="3">
    <source>
        <dbReference type="ARBA" id="ARBA00022833"/>
    </source>
</evidence>
<dbReference type="AlphaFoldDB" id="A0ABD3CVR8"/>
<gene>
    <name evidence="7" type="ORF">CASFOL_021164</name>
</gene>
<dbReference type="PANTHER" id="PTHR46293:SF1">
    <property type="entry name" value="OS03G0632800 PROTEIN"/>
    <property type="match status" value="1"/>
</dbReference>
<organism evidence="7 8">
    <name type="scientific">Castilleja foliolosa</name>
    <dbReference type="NCBI Taxonomy" id="1961234"/>
    <lineage>
        <taxon>Eukaryota</taxon>
        <taxon>Viridiplantae</taxon>
        <taxon>Streptophyta</taxon>
        <taxon>Embryophyta</taxon>
        <taxon>Tracheophyta</taxon>
        <taxon>Spermatophyta</taxon>
        <taxon>Magnoliopsida</taxon>
        <taxon>eudicotyledons</taxon>
        <taxon>Gunneridae</taxon>
        <taxon>Pentapetalae</taxon>
        <taxon>asterids</taxon>
        <taxon>lamiids</taxon>
        <taxon>Lamiales</taxon>
        <taxon>Orobanchaceae</taxon>
        <taxon>Pedicularideae</taxon>
        <taxon>Castillejinae</taxon>
        <taxon>Castilleja</taxon>
    </lineage>
</organism>
<evidence type="ECO:0000259" key="6">
    <source>
        <dbReference type="PROSITE" id="PS50089"/>
    </source>
</evidence>
<comment type="caution">
    <text evidence="7">The sequence shown here is derived from an EMBL/GenBank/DDBJ whole genome shotgun (WGS) entry which is preliminary data.</text>
</comment>
<feature type="compositionally biased region" description="Basic and acidic residues" evidence="5">
    <location>
        <begin position="72"/>
        <end position="88"/>
    </location>
</feature>
<dbReference type="EMBL" id="JAVIJP010000028">
    <property type="protein sequence ID" value="KAL3634110.1"/>
    <property type="molecule type" value="Genomic_DNA"/>
</dbReference>
<dbReference type="InterPro" id="IPR013083">
    <property type="entry name" value="Znf_RING/FYVE/PHD"/>
</dbReference>
<dbReference type="Gene3D" id="3.30.40.10">
    <property type="entry name" value="Zinc/RING finger domain, C3HC4 (zinc finger)"/>
    <property type="match status" value="1"/>
</dbReference>
<dbReference type="Gene3D" id="3.10.20.90">
    <property type="entry name" value="Phosphatidylinositol 3-kinase Catalytic Subunit, Chain A, domain 1"/>
    <property type="match status" value="1"/>
</dbReference>
<accession>A0ABD3CVR8</accession>
<evidence type="ECO:0000256" key="5">
    <source>
        <dbReference type="SAM" id="MobiDB-lite"/>
    </source>
</evidence>